<dbReference type="Proteomes" id="UP000024635">
    <property type="component" value="Unassembled WGS sequence"/>
</dbReference>
<name>A0A016SBV6_9BILA</name>
<reference evidence="2" key="1">
    <citation type="journal article" date="2015" name="Nat. Genet.">
        <title>The genome and transcriptome of the zoonotic hookworm Ancylostoma ceylanicum identify infection-specific gene families.</title>
        <authorList>
            <person name="Schwarz E.M."/>
            <person name="Hu Y."/>
            <person name="Antoshechkin I."/>
            <person name="Miller M.M."/>
            <person name="Sternberg P.W."/>
            <person name="Aroian R.V."/>
        </authorList>
    </citation>
    <scope>NUCLEOTIDE SEQUENCE</scope>
    <source>
        <strain evidence="2">HY135</strain>
    </source>
</reference>
<keyword evidence="2" id="KW-1185">Reference proteome</keyword>
<sequence length="103" mass="12062">MRWQYTRLRNYGKLVISYWHYSGKQSEPLRKGIFLWLLSRSWVQFPAKADLEGKRLENGLTAPNTRKCLQAISVILSHRLAGFSEKMWKNPDVERVLPTSIAK</sequence>
<evidence type="ECO:0000313" key="2">
    <source>
        <dbReference type="Proteomes" id="UP000024635"/>
    </source>
</evidence>
<evidence type="ECO:0000313" key="1">
    <source>
        <dbReference type="EMBL" id="EYB87847.1"/>
    </source>
</evidence>
<accession>A0A016SBV6</accession>
<organism evidence="1 2">
    <name type="scientific">Ancylostoma ceylanicum</name>
    <dbReference type="NCBI Taxonomy" id="53326"/>
    <lineage>
        <taxon>Eukaryota</taxon>
        <taxon>Metazoa</taxon>
        <taxon>Ecdysozoa</taxon>
        <taxon>Nematoda</taxon>
        <taxon>Chromadorea</taxon>
        <taxon>Rhabditida</taxon>
        <taxon>Rhabditina</taxon>
        <taxon>Rhabditomorpha</taxon>
        <taxon>Strongyloidea</taxon>
        <taxon>Ancylostomatidae</taxon>
        <taxon>Ancylostomatinae</taxon>
        <taxon>Ancylostoma</taxon>
    </lineage>
</organism>
<dbReference type="AlphaFoldDB" id="A0A016SBV6"/>
<proteinExistence type="predicted"/>
<dbReference type="EMBL" id="JARK01001592">
    <property type="protein sequence ID" value="EYB87847.1"/>
    <property type="molecule type" value="Genomic_DNA"/>
</dbReference>
<gene>
    <name evidence="1" type="primary">Acey_s0256.g363</name>
    <name evidence="1" type="ORF">Y032_0256g363</name>
</gene>
<protein>
    <submittedName>
        <fullName evidence="1">Uncharacterized protein</fullName>
    </submittedName>
</protein>
<comment type="caution">
    <text evidence="1">The sequence shown here is derived from an EMBL/GenBank/DDBJ whole genome shotgun (WGS) entry which is preliminary data.</text>
</comment>